<keyword evidence="5 8" id="KW-0812">Transmembrane</keyword>
<name>A0A977L067_9CYAN</name>
<evidence type="ECO:0000256" key="7">
    <source>
        <dbReference type="ARBA" id="ARBA00023136"/>
    </source>
</evidence>
<dbReference type="GO" id="GO:0055085">
    <property type="term" value="P:transmembrane transport"/>
    <property type="evidence" value="ECO:0007669"/>
    <property type="project" value="InterPro"/>
</dbReference>
<reference evidence="9" key="1">
    <citation type="submission" date="2021-04" db="EMBL/GenBank/DDBJ databases">
        <title>Genome sequence of Woronichinia naegeliana from Washington state freshwater lake bloom.</title>
        <authorList>
            <person name="Dreher T.W."/>
        </authorList>
    </citation>
    <scope>NUCLEOTIDE SEQUENCE</scope>
    <source>
        <strain evidence="9">WA131</strain>
    </source>
</reference>
<dbReference type="Pfam" id="PF03547">
    <property type="entry name" value="Mem_trans"/>
    <property type="match status" value="1"/>
</dbReference>
<keyword evidence="7 8" id="KW-0472">Membrane</keyword>
<gene>
    <name evidence="9" type="ORF">KA717_11145</name>
</gene>
<dbReference type="EMBL" id="CP073041">
    <property type="protein sequence ID" value="UXE63164.1"/>
    <property type="molecule type" value="Genomic_DNA"/>
</dbReference>
<evidence type="ECO:0000256" key="5">
    <source>
        <dbReference type="ARBA" id="ARBA00022692"/>
    </source>
</evidence>
<comment type="similarity">
    <text evidence="2">Belongs to the auxin efflux carrier (TC 2.A.69) family.</text>
</comment>
<evidence type="ECO:0000256" key="1">
    <source>
        <dbReference type="ARBA" id="ARBA00004651"/>
    </source>
</evidence>
<sequence length="206" mass="21740">MATTLLPNNGNLGLPLLAFTLGEDGLQRAIIYMIGSSILLFGILPALLAGHSVRSGLTLTLKLPLMWAIAGGLGLQVWHLKLPANLEVTLNQLGQAAIPIALIILGIQLTRTRFGLGRHELGATALKLLLAPLIAYGVGILLHLQAIDLQVLILQTAMPTAVNTVVLVTEFGGDAIKVARTVVSSTLASLITLPFLLWATTQMVAH</sequence>
<feature type="transmembrane region" description="Helical" evidence="8">
    <location>
        <begin position="181"/>
        <end position="200"/>
    </location>
</feature>
<organism evidence="9">
    <name type="scientific">Woronichinia naegeliana WA131</name>
    <dbReference type="NCBI Taxonomy" id="2824559"/>
    <lineage>
        <taxon>Bacteria</taxon>
        <taxon>Bacillati</taxon>
        <taxon>Cyanobacteriota</taxon>
        <taxon>Cyanophyceae</taxon>
        <taxon>Synechococcales</taxon>
        <taxon>Coelosphaeriaceae</taxon>
        <taxon>Woronichinia</taxon>
    </lineage>
</organism>
<feature type="transmembrane region" description="Helical" evidence="8">
    <location>
        <begin position="149"/>
        <end position="169"/>
    </location>
</feature>
<dbReference type="Proteomes" id="UP001065613">
    <property type="component" value="Chromosome"/>
</dbReference>
<feature type="transmembrane region" description="Helical" evidence="8">
    <location>
        <begin position="92"/>
        <end position="109"/>
    </location>
</feature>
<evidence type="ECO:0000256" key="2">
    <source>
        <dbReference type="ARBA" id="ARBA00010145"/>
    </source>
</evidence>
<dbReference type="GO" id="GO:0005886">
    <property type="term" value="C:plasma membrane"/>
    <property type="evidence" value="ECO:0007669"/>
    <property type="project" value="UniProtKB-SubCell"/>
</dbReference>
<dbReference type="KEGG" id="wna:KA717_11145"/>
<dbReference type="PANTHER" id="PTHR36838">
    <property type="entry name" value="AUXIN EFFLUX CARRIER FAMILY PROTEIN"/>
    <property type="match status" value="1"/>
</dbReference>
<evidence type="ECO:0000256" key="8">
    <source>
        <dbReference type="SAM" id="Phobius"/>
    </source>
</evidence>
<feature type="transmembrane region" description="Helical" evidence="8">
    <location>
        <begin position="61"/>
        <end position="80"/>
    </location>
</feature>
<evidence type="ECO:0000313" key="9">
    <source>
        <dbReference type="EMBL" id="UXE63164.1"/>
    </source>
</evidence>
<evidence type="ECO:0000256" key="3">
    <source>
        <dbReference type="ARBA" id="ARBA00022448"/>
    </source>
</evidence>
<dbReference type="InterPro" id="IPR038770">
    <property type="entry name" value="Na+/solute_symporter_sf"/>
</dbReference>
<dbReference type="InterPro" id="IPR004776">
    <property type="entry name" value="Mem_transp_PIN-like"/>
</dbReference>
<comment type="subcellular location">
    <subcellularLocation>
        <location evidence="1">Cell membrane</location>
        <topology evidence="1">Multi-pass membrane protein</topology>
    </subcellularLocation>
</comment>
<dbReference type="PANTHER" id="PTHR36838:SF1">
    <property type="entry name" value="SLR1864 PROTEIN"/>
    <property type="match status" value="1"/>
</dbReference>
<protein>
    <submittedName>
        <fullName evidence="9">AEC family transporter</fullName>
    </submittedName>
</protein>
<dbReference type="AlphaFoldDB" id="A0A977L067"/>
<keyword evidence="6 8" id="KW-1133">Transmembrane helix</keyword>
<evidence type="ECO:0000256" key="6">
    <source>
        <dbReference type="ARBA" id="ARBA00022989"/>
    </source>
</evidence>
<accession>A0A977L067</accession>
<feature type="transmembrane region" description="Helical" evidence="8">
    <location>
        <begin position="121"/>
        <end position="143"/>
    </location>
</feature>
<dbReference type="Gene3D" id="1.20.1530.20">
    <property type="match status" value="1"/>
</dbReference>
<keyword evidence="4" id="KW-1003">Cell membrane</keyword>
<evidence type="ECO:0000256" key="4">
    <source>
        <dbReference type="ARBA" id="ARBA00022475"/>
    </source>
</evidence>
<keyword evidence="3" id="KW-0813">Transport</keyword>
<feature type="transmembrane region" description="Helical" evidence="8">
    <location>
        <begin position="29"/>
        <end position="49"/>
    </location>
</feature>
<proteinExistence type="inferred from homology"/>